<evidence type="ECO:0000313" key="2">
    <source>
        <dbReference type="EMBL" id="MDM0044342.1"/>
    </source>
</evidence>
<comment type="caution">
    <text evidence="2">The sequence shown here is derived from an EMBL/GenBank/DDBJ whole genome shotgun (WGS) entry which is preliminary data.</text>
</comment>
<dbReference type="RefSeq" id="WP_286659382.1">
    <property type="nucleotide sequence ID" value="NZ_JASZYV010000001.1"/>
</dbReference>
<reference evidence="2" key="1">
    <citation type="submission" date="2023-06" db="EMBL/GenBank/DDBJ databases">
        <authorList>
            <person name="Jiang Y."/>
            <person name="Liu Q."/>
        </authorList>
    </citation>
    <scope>NUCLEOTIDE SEQUENCE</scope>
    <source>
        <strain evidence="2">CGMCC 1.12089</strain>
    </source>
</reference>
<proteinExistence type="predicted"/>
<feature type="region of interest" description="Disordered" evidence="1">
    <location>
        <begin position="25"/>
        <end position="75"/>
    </location>
</feature>
<protein>
    <submittedName>
        <fullName evidence="2">Uncharacterized protein</fullName>
    </submittedName>
</protein>
<sequence>MRIFGLAALLVALAIVALLVGKQLGGSASPASSRAGSGEAMPQVPSGSPRQVEQQFKQSLDAAMQTPRPMPDEAR</sequence>
<evidence type="ECO:0000256" key="1">
    <source>
        <dbReference type="SAM" id="MobiDB-lite"/>
    </source>
</evidence>
<dbReference type="Proteomes" id="UP001174908">
    <property type="component" value="Unassembled WGS sequence"/>
</dbReference>
<feature type="compositionally biased region" description="Low complexity" evidence="1">
    <location>
        <begin position="25"/>
        <end position="40"/>
    </location>
</feature>
<dbReference type="EMBL" id="JASZYV010000001">
    <property type="protein sequence ID" value="MDM0044342.1"/>
    <property type="molecule type" value="Genomic_DNA"/>
</dbReference>
<name>A0ABT7N8S2_9BURK</name>
<keyword evidence="3" id="KW-1185">Reference proteome</keyword>
<gene>
    <name evidence="2" type="ORF">QTH91_07620</name>
</gene>
<evidence type="ECO:0000313" key="3">
    <source>
        <dbReference type="Proteomes" id="UP001174908"/>
    </source>
</evidence>
<feature type="compositionally biased region" description="Polar residues" evidence="1">
    <location>
        <begin position="45"/>
        <end position="58"/>
    </location>
</feature>
<organism evidence="2 3">
    <name type="scientific">Variovorax dokdonensis</name>
    <dbReference type="NCBI Taxonomy" id="344883"/>
    <lineage>
        <taxon>Bacteria</taxon>
        <taxon>Pseudomonadati</taxon>
        <taxon>Pseudomonadota</taxon>
        <taxon>Betaproteobacteria</taxon>
        <taxon>Burkholderiales</taxon>
        <taxon>Comamonadaceae</taxon>
        <taxon>Variovorax</taxon>
    </lineage>
</organism>
<accession>A0ABT7N8S2</accession>